<keyword evidence="2" id="KW-0812">Transmembrane</keyword>
<protein>
    <submittedName>
        <fullName evidence="3">Uncharacterized protein</fullName>
    </submittedName>
</protein>
<evidence type="ECO:0000256" key="2">
    <source>
        <dbReference type="SAM" id="Phobius"/>
    </source>
</evidence>
<name>A0A4C1V2F2_EUMVA</name>
<comment type="caution">
    <text evidence="3">The sequence shown here is derived from an EMBL/GenBank/DDBJ whole genome shotgun (WGS) entry which is preliminary data.</text>
</comment>
<keyword evidence="2" id="KW-0472">Membrane</keyword>
<proteinExistence type="predicted"/>
<accession>A0A4C1V2F2</accession>
<gene>
    <name evidence="3" type="ORF">EVAR_24636_1</name>
</gene>
<feature type="region of interest" description="Disordered" evidence="1">
    <location>
        <begin position="83"/>
        <end position="112"/>
    </location>
</feature>
<feature type="transmembrane region" description="Helical" evidence="2">
    <location>
        <begin position="20"/>
        <end position="38"/>
    </location>
</feature>
<dbReference type="Proteomes" id="UP000299102">
    <property type="component" value="Unassembled WGS sequence"/>
</dbReference>
<reference evidence="3 4" key="1">
    <citation type="journal article" date="2019" name="Commun. Biol.">
        <title>The bagworm genome reveals a unique fibroin gene that provides high tensile strength.</title>
        <authorList>
            <person name="Kono N."/>
            <person name="Nakamura H."/>
            <person name="Ohtoshi R."/>
            <person name="Tomita M."/>
            <person name="Numata K."/>
            <person name="Arakawa K."/>
        </authorList>
    </citation>
    <scope>NUCLEOTIDE SEQUENCE [LARGE SCALE GENOMIC DNA]</scope>
</reference>
<feature type="compositionally biased region" description="Basic and acidic residues" evidence="1">
    <location>
        <begin position="85"/>
        <end position="101"/>
    </location>
</feature>
<dbReference type="OrthoDB" id="10691639at2759"/>
<evidence type="ECO:0000256" key="1">
    <source>
        <dbReference type="SAM" id="MobiDB-lite"/>
    </source>
</evidence>
<dbReference type="EMBL" id="BGZK01000260">
    <property type="protein sequence ID" value="GBP32472.1"/>
    <property type="molecule type" value="Genomic_DNA"/>
</dbReference>
<sequence>MTSYPITSRNFNLPPTPSNRVWLLLLSILALGTVLDFNPGHTLKSNPRPVLNFDSCPVFDFGPEPGSQSCYLFRRAINANTTHDPNFKEARSSTTHQKAETDDTATGATDAI</sequence>
<dbReference type="AlphaFoldDB" id="A0A4C1V2F2"/>
<organism evidence="3 4">
    <name type="scientific">Eumeta variegata</name>
    <name type="common">Bagworm moth</name>
    <name type="synonym">Eumeta japonica</name>
    <dbReference type="NCBI Taxonomy" id="151549"/>
    <lineage>
        <taxon>Eukaryota</taxon>
        <taxon>Metazoa</taxon>
        <taxon>Ecdysozoa</taxon>
        <taxon>Arthropoda</taxon>
        <taxon>Hexapoda</taxon>
        <taxon>Insecta</taxon>
        <taxon>Pterygota</taxon>
        <taxon>Neoptera</taxon>
        <taxon>Endopterygota</taxon>
        <taxon>Lepidoptera</taxon>
        <taxon>Glossata</taxon>
        <taxon>Ditrysia</taxon>
        <taxon>Tineoidea</taxon>
        <taxon>Psychidae</taxon>
        <taxon>Oiketicinae</taxon>
        <taxon>Eumeta</taxon>
    </lineage>
</organism>
<keyword evidence="4" id="KW-1185">Reference proteome</keyword>
<keyword evidence="2" id="KW-1133">Transmembrane helix</keyword>
<evidence type="ECO:0000313" key="3">
    <source>
        <dbReference type="EMBL" id="GBP32472.1"/>
    </source>
</evidence>
<evidence type="ECO:0000313" key="4">
    <source>
        <dbReference type="Proteomes" id="UP000299102"/>
    </source>
</evidence>